<accession>A0A1M5Z3T1</accession>
<dbReference type="PRINTS" id="PR01415">
    <property type="entry name" value="ANKYRIN"/>
</dbReference>
<dbReference type="InterPro" id="IPR036770">
    <property type="entry name" value="Ankyrin_rpt-contain_sf"/>
</dbReference>
<dbReference type="AlphaFoldDB" id="A0A1M5Z3T1"/>
<dbReference type="SMART" id="SM00248">
    <property type="entry name" value="ANK"/>
    <property type="match status" value="5"/>
</dbReference>
<evidence type="ECO:0000313" key="5">
    <source>
        <dbReference type="EMBL" id="SHI18880.1"/>
    </source>
</evidence>
<keyword evidence="1" id="KW-0677">Repeat</keyword>
<feature type="transmembrane region" description="Helical" evidence="4">
    <location>
        <begin position="45"/>
        <end position="73"/>
    </location>
</feature>
<keyword evidence="2 3" id="KW-0040">ANK repeat</keyword>
<dbReference type="SUPFAM" id="SSF48403">
    <property type="entry name" value="Ankyrin repeat"/>
    <property type="match status" value="1"/>
</dbReference>
<dbReference type="PROSITE" id="PS50297">
    <property type="entry name" value="ANK_REP_REGION"/>
    <property type="match status" value="3"/>
</dbReference>
<proteinExistence type="predicted"/>
<protein>
    <submittedName>
        <fullName evidence="5">Ankyrin repeat-containing protein</fullName>
    </submittedName>
</protein>
<feature type="repeat" description="ANK" evidence="3">
    <location>
        <begin position="188"/>
        <end position="220"/>
    </location>
</feature>
<evidence type="ECO:0000256" key="1">
    <source>
        <dbReference type="ARBA" id="ARBA00022737"/>
    </source>
</evidence>
<evidence type="ECO:0000256" key="3">
    <source>
        <dbReference type="PROSITE-ProRule" id="PRU00023"/>
    </source>
</evidence>
<evidence type="ECO:0000256" key="2">
    <source>
        <dbReference type="ARBA" id="ARBA00023043"/>
    </source>
</evidence>
<dbReference type="Pfam" id="PF00023">
    <property type="entry name" value="Ank"/>
    <property type="match status" value="1"/>
</dbReference>
<sequence>MGASAAIIIIIAMFFIGLFIAIPSLIGLITYKLHNKKKGKKTKLIVRIILIITLISGLTVFSLPILFVGTLVYDQYEHAQYKKTLVGAADREDLIKVKELLDSGTDPDQNKGSNYTALTYACTSGNYEIAKLLIKHGCTIDVEFNGYSDGTQKGYTPLMYAVTAQQKYDLVNLLISNKADINHKASSDGYTPLIRAVNCEQPEIVNLLIKNGADINASDNKGNTVLRHACDNSPNYANYSNIKTLLETGALVNTDTTTLEGLTTLVKKSTINISNPNDDYSDKIISILSEYSNK</sequence>
<dbReference type="InterPro" id="IPR002110">
    <property type="entry name" value="Ankyrin_rpt"/>
</dbReference>
<organism evidence="5 6">
    <name type="scientific">Clostridium intestinale DSM 6191</name>
    <dbReference type="NCBI Taxonomy" id="1121320"/>
    <lineage>
        <taxon>Bacteria</taxon>
        <taxon>Bacillati</taxon>
        <taxon>Bacillota</taxon>
        <taxon>Clostridia</taxon>
        <taxon>Eubacteriales</taxon>
        <taxon>Clostridiaceae</taxon>
        <taxon>Clostridium</taxon>
    </lineage>
</organism>
<gene>
    <name evidence="5" type="ORF">SAMN02745941_02558</name>
</gene>
<keyword evidence="4" id="KW-0812">Transmembrane</keyword>
<feature type="repeat" description="ANK" evidence="3">
    <location>
        <begin position="113"/>
        <end position="145"/>
    </location>
</feature>
<dbReference type="Pfam" id="PF12796">
    <property type="entry name" value="Ank_2"/>
    <property type="match status" value="1"/>
</dbReference>
<dbReference type="PANTHER" id="PTHR24171">
    <property type="entry name" value="ANKYRIN REPEAT DOMAIN-CONTAINING PROTEIN 39-RELATED"/>
    <property type="match status" value="1"/>
</dbReference>
<feature type="transmembrane region" description="Helical" evidence="4">
    <location>
        <begin position="6"/>
        <end position="33"/>
    </location>
</feature>
<keyword evidence="4" id="KW-0472">Membrane</keyword>
<dbReference type="EMBL" id="FQXU01000007">
    <property type="protein sequence ID" value="SHI18880.1"/>
    <property type="molecule type" value="Genomic_DNA"/>
</dbReference>
<feature type="repeat" description="ANK" evidence="3">
    <location>
        <begin position="153"/>
        <end position="186"/>
    </location>
</feature>
<dbReference type="PANTHER" id="PTHR24171:SF9">
    <property type="entry name" value="ANKYRIN REPEAT DOMAIN-CONTAINING PROTEIN 39"/>
    <property type="match status" value="1"/>
</dbReference>
<dbReference type="RefSeq" id="WP_073020006.1">
    <property type="nucleotide sequence ID" value="NZ_FQXU01000007.1"/>
</dbReference>
<reference evidence="5 6" key="1">
    <citation type="submission" date="2016-11" db="EMBL/GenBank/DDBJ databases">
        <authorList>
            <person name="Jaros S."/>
            <person name="Januszkiewicz K."/>
            <person name="Wedrychowicz H."/>
        </authorList>
    </citation>
    <scope>NUCLEOTIDE SEQUENCE [LARGE SCALE GENOMIC DNA]</scope>
    <source>
        <strain evidence="5 6">DSM 6191</strain>
    </source>
</reference>
<dbReference type="Proteomes" id="UP000184241">
    <property type="component" value="Unassembled WGS sequence"/>
</dbReference>
<evidence type="ECO:0000256" key="4">
    <source>
        <dbReference type="SAM" id="Phobius"/>
    </source>
</evidence>
<name>A0A1M5Z3T1_9CLOT</name>
<dbReference type="PROSITE" id="PS50088">
    <property type="entry name" value="ANK_REPEAT"/>
    <property type="match status" value="3"/>
</dbReference>
<evidence type="ECO:0000313" key="6">
    <source>
        <dbReference type="Proteomes" id="UP000184241"/>
    </source>
</evidence>
<keyword evidence="4" id="KW-1133">Transmembrane helix</keyword>
<dbReference type="Gene3D" id="1.25.40.20">
    <property type="entry name" value="Ankyrin repeat-containing domain"/>
    <property type="match status" value="1"/>
</dbReference>